<feature type="domain" description="FAD dependent oxidoreductase" evidence="2">
    <location>
        <begin position="3"/>
        <end position="399"/>
    </location>
</feature>
<dbReference type="NCBIfam" id="NF009074">
    <property type="entry name" value="PRK12409.1"/>
    <property type="match status" value="1"/>
</dbReference>
<dbReference type="InterPro" id="IPR036188">
    <property type="entry name" value="FAD/NAD-bd_sf"/>
</dbReference>
<proteinExistence type="predicted"/>
<evidence type="ECO:0000259" key="2">
    <source>
        <dbReference type="Pfam" id="PF01266"/>
    </source>
</evidence>
<dbReference type="Pfam" id="PF01266">
    <property type="entry name" value="DAO"/>
    <property type="match status" value="1"/>
</dbReference>
<evidence type="ECO:0000313" key="4">
    <source>
        <dbReference type="Proteomes" id="UP000313645"/>
    </source>
</evidence>
<dbReference type="RefSeq" id="WP_131481162.1">
    <property type="nucleotide sequence ID" value="NZ_SJDL01000011.1"/>
</dbReference>
<organism evidence="3 4">
    <name type="scientific">Marinobacter halodurans</name>
    <dbReference type="NCBI Taxonomy" id="2528979"/>
    <lineage>
        <taxon>Bacteria</taxon>
        <taxon>Pseudomonadati</taxon>
        <taxon>Pseudomonadota</taxon>
        <taxon>Gammaproteobacteria</taxon>
        <taxon>Pseudomonadales</taxon>
        <taxon>Marinobacteraceae</taxon>
        <taxon>Marinobacter</taxon>
    </lineage>
</organism>
<dbReference type="EMBL" id="SJDL01000011">
    <property type="protein sequence ID" value="TBW56431.1"/>
    <property type="molecule type" value="Genomic_DNA"/>
</dbReference>
<accession>A0ABY1ZL26</accession>
<keyword evidence="1" id="KW-0560">Oxidoreductase</keyword>
<sequence>MKRVAVIGGGITGVTTAYSLAKRGLDVTLYEKNRYAAMETSFANGGQLSASNAEVWNNWQTIIKGLKWMMRSDAPLLVNPKPSWHKMSWFAEFIAAIPQYAHNTTETTRMAIAAREYLFDWARSEGIDFDLKKRGILHIYRNKAGYDHAAEVSKLLAAGGLERRAVTPDEMRAIEPTLAGDYYGGFFTESDATGDIHKFTFGLAQAIERLGVTTRYGHSVEDLGADVNAAWVRSSDGEHEDQQSFDGVVVCAGVGSRALAAKLGDRVNIYPVKGYSITVHLDDADSQASAPEVSLLDDETKIVTSRLGDDRFRVAGTAEFNGYNRDIREDRVRPLTRWVEECFPGISTRSVVPWAGLRPMLPNMMPKVGQGNLPTVFYNTGHGHLGWTLSAITAEMLADSVETAGTVHAVGAAH</sequence>
<dbReference type="Proteomes" id="UP000313645">
    <property type="component" value="Unassembled WGS sequence"/>
</dbReference>
<dbReference type="Gene3D" id="3.50.50.60">
    <property type="entry name" value="FAD/NAD(P)-binding domain"/>
    <property type="match status" value="2"/>
</dbReference>
<dbReference type="Gene3D" id="3.30.9.10">
    <property type="entry name" value="D-Amino Acid Oxidase, subunit A, domain 2"/>
    <property type="match status" value="1"/>
</dbReference>
<reference evidence="3 4" key="1">
    <citation type="submission" date="2019-02" db="EMBL/GenBank/DDBJ databases">
        <title>Marinobacter halodurans sp. nov., a marine bacterium isolated from sea tidal flat.</title>
        <authorList>
            <person name="Yoo Y."/>
            <person name="Lee D.W."/>
            <person name="Kim B.S."/>
            <person name="Kim J.-J."/>
        </authorList>
    </citation>
    <scope>NUCLEOTIDE SEQUENCE [LARGE SCALE GENOMIC DNA]</scope>
    <source>
        <strain evidence="3 4">YJ-S3-2</strain>
    </source>
</reference>
<evidence type="ECO:0000256" key="1">
    <source>
        <dbReference type="ARBA" id="ARBA00023002"/>
    </source>
</evidence>
<name>A0ABY1ZL26_9GAMM</name>
<dbReference type="PANTHER" id="PTHR13847:SF289">
    <property type="entry name" value="GLYCINE OXIDASE"/>
    <property type="match status" value="1"/>
</dbReference>
<dbReference type="InterPro" id="IPR006076">
    <property type="entry name" value="FAD-dep_OxRdtase"/>
</dbReference>
<dbReference type="PANTHER" id="PTHR13847">
    <property type="entry name" value="SARCOSINE DEHYDROGENASE-RELATED"/>
    <property type="match status" value="1"/>
</dbReference>
<dbReference type="SUPFAM" id="SSF54373">
    <property type="entry name" value="FAD-linked reductases, C-terminal domain"/>
    <property type="match status" value="1"/>
</dbReference>
<gene>
    <name evidence="3" type="ORF">EZI54_09020</name>
</gene>
<protein>
    <submittedName>
        <fullName evidence="3">D-amino acid dehydrogenase</fullName>
    </submittedName>
</protein>
<keyword evidence="4" id="KW-1185">Reference proteome</keyword>
<dbReference type="SUPFAM" id="SSF51905">
    <property type="entry name" value="FAD/NAD(P)-binding domain"/>
    <property type="match status" value="1"/>
</dbReference>
<evidence type="ECO:0000313" key="3">
    <source>
        <dbReference type="EMBL" id="TBW56431.1"/>
    </source>
</evidence>
<comment type="caution">
    <text evidence="3">The sequence shown here is derived from an EMBL/GenBank/DDBJ whole genome shotgun (WGS) entry which is preliminary data.</text>
</comment>